<dbReference type="EMBL" id="GBXM01076398">
    <property type="protein sequence ID" value="JAH32179.1"/>
    <property type="molecule type" value="Transcribed_RNA"/>
</dbReference>
<proteinExistence type="predicted"/>
<reference evidence="1" key="2">
    <citation type="journal article" date="2015" name="Fish Shellfish Immunol.">
        <title>Early steps in the European eel (Anguilla anguilla)-Vibrio vulnificus interaction in the gills: Role of the RtxA13 toxin.</title>
        <authorList>
            <person name="Callol A."/>
            <person name="Pajuelo D."/>
            <person name="Ebbesson L."/>
            <person name="Teles M."/>
            <person name="MacKenzie S."/>
            <person name="Amaro C."/>
        </authorList>
    </citation>
    <scope>NUCLEOTIDE SEQUENCE</scope>
</reference>
<organism evidence="1">
    <name type="scientific">Anguilla anguilla</name>
    <name type="common">European freshwater eel</name>
    <name type="synonym">Muraena anguilla</name>
    <dbReference type="NCBI Taxonomy" id="7936"/>
    <lineage>
        <taxon>Eukaryota</taxon>
        <taxon>Metazoa</taxon>
        <taxon>Chordata</taxon>
        <taxon>Craniata</taxon>
        <taxon>Vertebrata</taxon>
        <taxon>Euteleostomi</taxon>
        <taxon>Actinopterygii</taxon>
        <taxon>Neopterygii</taxon>
        <taxon>Teleostei</taxon>
        <taxon>Anguilliformes</taxon>
        <taxon>Anguillidae</taxon>
        <taxon>Anguilla</taxon>
    </lineage>
</organism>
<reference evidence="1" key="1">
    <citation type="submission" date="2014-11" db="EMBL/GenBank/DDBJ databases">
        <authorList>
            <person name="Amaro Gonzalez C."/>
        </authorList>
    </citation>
    <scope>NUCLEOTIDE SEQUENCE</scope>
</reference>
<dbReference type="AlphaFoldDB" id="A0A0E9RSP0"/>
<protein>
    <submittedName>
        <fullName evidence="1">Uncharacterized protein</fullName>
    </submittedName>
</protein>
<name>A0A0E9RSP0_ANGAN</name>
<evidence type="ECO:0000313" key="1">
    <source>
        <dbReference type="EMBL" id="JAH32179.1"/>
    </source>
</evidence>
<sequence length="46" mass="5252">MHDCTFSPASGYFVLIYMLGKSPRSQAFTGYARFARSFVNKQNKLD</sequence>
<accession>A0A0E9RSP0</accession>